<keyword evidence="1" id="KW-1133">Transmembrane helix</keyword>
<keyword evidence="1" id="KW-0812">Transmembrane</keyword>
<evidence type="ECO:0000256" key="1">
    <source>
        <dbReference type="SAM" id="Phobius"/>
    </source>
</evidence>
<feature type="transmembrane region" description="Helical" evidence="1">
    <location>
        <begin position="6"/>
        <end position="24"/>
    </location>
</feature>
<evidence type="ECO:0000313" key="3">
    <source>
        <dbReference type="Proteomes" id="UP000076021"/>
    </source>
</evidence>
<dbReference type="RefSeq" id="WP_066791143.1">
    <property type="nucleotide sequence ID" value="NZ_CP014806.1"/>
</dbReference>
<reference evidence="2 3" key="1">
    <citation type="journal article" date="2016" name="Genome Announc.">
        <title>Whole-Genome Sequence of Rummeliibacillus stabekisii Strain PP9 Isolated from Antarctic Soil.</title>
        <authorList>
            <person name="da Mota F.F."/>
            <person name="Vollu R.E."/>
            <person name="Jurelevicius D."/>
            <person name="Seldin L."/>
        </authorList>
    </citation>
    <scope>NUCLEOTIDE SEQUENCE [LARGE SCALE GENOMIC DNA]</scope>
    <source>
        <strain evidence="2 3">PP9</strain>
    </source>
</reference>
<protein>
    <submittedName>
        <fullName evidence="2">Uncharacterized protein</fullName>
    </submittedName>
</protein>
<dbReference type="OrthoDB" id="2736771at2"/>
<dbReference type="STRING" id="241244.ATY39_14970"/>
<dbReference type="KEGG" id="rst:ATY39_14970"/>
<feature type="transmembrane region" description="Helical" evidence="1">
    <location>
        <begin position="55"/>
        <end position="75"/>
    </location>
</feature>
<dbReference type="Proteomes" id="UP000076021">
    <property type="component" value="Chromosome"/>
</dbReference>
<dbReference type="EMBL" id="CP014806">
    <property type="protein sequence ID" value="AMX00602.1"/>
    <property type="molecule type" value="Genomic_DNA"/>
</dbReference>
<feature type="transmembrane region" description="Helical" evidence="1">
    <location>
        <begin position="31"/>
        <end position="49"/>
    </location>
</feature>
<name>A0A143HH71_9BACL</name>
<gene>
    <name evidence="2" type="ORF">ATY39_14970</name>
</gene>
<keyword evidence="1" id="KW-0472">Membrane</keyword>
<organism evidence="2 3">
    <name type="scientific">Rummeliibacillus stabekisii</name>
    <dbReference type="NCBI Taxonomy" id="241244"/>
    <lineage>
        <taxon>Bacteria</taxon>
        <taxon>Bacillati</taxon>
        <taxon>Bacillota</taxon>
        <taxon>Bacilli</taxon>
        <taxon>Bacillales</taxon>
        <taxon>Caryophanaceae</taxon>
        <taxon>Rummeliibacillus</taxon>
    </lineage>
</organism>
<dbReference type="AlphaFoldDB" id="A0A143HH71"/>
<proteinExistence type="predicted"/>
<evidence type="ECO:0000313" key="2">
    <source>
        <dbReference type="EMBL" id="AMX00602.1"/>
    </source>
</evidence>
<keyword evidence="3" id="KW-1185">Reference proteome</keyword>
<reference evidence="3" key="2">
    <citation type="submission" date="2016-03" db="EMBL/GenBank/DDBJ databases">
        <authorList>
            <person name="Ploux O."/>
        </authorList>
    </citation>
    <scope>NUCLEOTIDE SEQUENCE [LARGE SCALE GENOMIC DNA]</scope>
    <source>
        <strain evidence="3">PP9</strain>
    </source>
</reference>
<sequence length="105" mass="12118">MASVTYILSGLYAFLMAVAGIQQWKEEGYHVRALLFIIVSTGIILTLFIPNKDLLFLLLIFSFVFLHILTIIQGIVTNGRIKYSHHISRFIFHSIIILMVYKFIK</sequence>
<feature type="transmembrane region" description="Helical" evidence="1">
    <location>
        <begin position="87"/>
        <end position="104"/>
    </location>
</feature>
<accession>A0A143HH71</accession>